<evidence type="ECO:0000256" key="2">
    <source>
        <dbReference type="ARBA" id="ARBA00022771"/>
    </source>
</evidence>
<evidence type="ECO:0000313" key="6">
    <source>
        <dbReference type="EMBL" id="GMS86558.1"/>
    </source>
</evidence>
<sequence length="461" mass="52778">QAHYFIGSSRYRTGSTLNISEPYWINFFLMKQMFLNRRGRVIDAALPGDQIFTVGVHGDAVYFGTADLKIFKAKFVPHHGIAVSYFRDVLQNERLNHQGLCTRVLAGRTSVYRSCDDPIRVPGIHIDIDTKELKKMKLRIIHRGKAIYMPEFPDRGAPQLIRISMDAYCSEGNLIPTYARDSSPYFYMVQNIADNPCLKAFDTDTMEFLELVRLPGLENVQYIAGVHNGIVTAVGKKGGESCFVKKELPRSTFTKEYPPSNVSGPTMKVAERQKEQSRETPVAIDDLSDQLCCSICSETFDSVKFIPRILDCGHTFCEVCIYRLRSDRRVKCPVCQRITDLPDEKELIRNFSMIGMSEQLMKMRTERKVERVPNSDSSTNEKIRTEMREEVASIWFLLEQKKRIVQAKKIELDNAVESELSKPNDLHAMTREVDTLDSEQEMRKHMQIVRSLGNALMNDCD</sequence>
<evidence type="ECO:0000259" key="5">
    <source>
        <dbReference type="PROSITE" id="PS50089"/>
    </source>
</evidence>
<dbReference type="Gene3D" id="3.30.40.10">
    <property type="entry name" value="Zinc/RING finger domain, C3HC4 (zinc finger)"/>
    <property type="match status" value="1"/>
</dbReference>
<evidence type="ECO:0000256" key="3">
    <source>
        <dbReference type="ARBA" id="ARBA00022833"/>
    </source>
</evidence>
<dbReference type="GO" id="GO:0008270">
    <property type="term" value="F:zinc ion binding"/>
    <property type="evidence" value="ECO:0007669"/>
    <property type="project" value="UniProtKB-KW"/>
</dbReference>
<feature type="non-terminal residue" evidence="6">
    <location>
        <position position="1"/>
    </location>
</feature>
<feature type="domain" description="RING-type" evidence="5">
    <location>
        <begin position="293"/>
        <end position="336"/>
    </location>
</feature>
<keyword evidence="3" id="KW-0862">Zinc</keyword>
<feature type="non-terminal residue" evidence="6">
    <location>
        <position position="461"/>
    </location>
</feature>
<evidence type="ECO:0000256" key="4">
    <source>
        <dbReference type="PROSITE-ProRule" id="PRU00175"/>
    </source>
</evidence>
<evidence type="ECO:0000256" key="1">
    <source>
        <dbReference type="ARBA" id="ARBA00022723"/>
    </source>
</evidence>
<dbReference type="EMBL" id="BTSX01000002">
    <property type="protein sequence ID" value="GMS86558.1"/>
    <property type="molecule type" value="Genomic_DNA"/>
</dbReference>
<dbReference type="SMART" id="SM00184">
    <property type="entry name" value="RING"/>
    <property type="match status" value="1"/>
</dbReference>
<keyword evidence="1" id="KW-0479">Metal-binding</keyword>
<dbReference type="InterPro" id="IPR027370">
    <property type="entry name" value="Znf-RING_euk"/>
</dbReference>
<keyword evidence="2 4" id="KW-0863">Zinc-finger</keyword>
<dbReference type="PROSITE" id="PS00518">
    <property type="entry name" value="ZF_RING_1"/>
    <property type="match status" value="1"/>
</dbReference>
<keyword evidence="7" id="KW-1185">Reference proteome</keyword>
<dbReference type="PANTHER" id="PTHR47156">
    <property type="entry name" value="PROTEIN CBG20824"/>
    <property type="match status" value="1"/>
</dbReference>
<dbReference type="PANTHER" id="PTHR47156:SF10">
    <property type="entry name" value="E3 UBIQUITIN-PROTEIN LIGASE TRIM-21-RELATED"/>
    <property type="match status" value="1"/>
</dbReference>
<dbReference type="SUPFAM" id="SSF57850">
    <property type="entry name" value="RING/U-box"/>
    <property type="match status" value="1"/>
</dbReference>
<proteinExistence type="predicted"/>
<comment type="caution">
    <text evidence="6">The sequence shown here is derived from an EMBL/GenBank/DDBJ whole genome shotgun (WGS) entry which is preliminary data.</text>
</comment>
<dbReference type="InterPro" id="IPR013083">
    <property type="entry name" value="Znf_RING/FYVE/PHD"/>
</dbReference>
<dbReference type="Proteomes" id="UP001432027">
    <property type="component" value="Unassembled WGS sequence"/>
</dbReference>
<protein>
    <recommendedName>
        <fullName evidence="5">RING-type domain-containing protein</fullName>
    </recommendedName>
</protein>
<reference evidence="6" key="1">
    <citation type="submission" date="2023-10" db="EMBL/GenBank/DDBJ databases">
        <title>Genome assembly of Pristionchus species.</title>
        <authorList>
            <person name="Yoshida K."/>
            <person name="Sommer R.J."/>
        </authorList>
    </citation>
    <scope>NUCLEOTIDE SEQUENCE</scope>
    <source>
        <strain evidence="6">RS0144</strain>
    </source>
</reference>
<dbReference type="Pfam" id="PF13445">
    <property type="entry name" value="zf-RING_UBOX"/>
    <property type="match status" value="1"/>
</dbReference>
<dbReference type="PROSITE" id="PS50089">
    <property type="entry name" value="ZF_RING_2"/>
    <property type="match status" value="1"/>
</dbReference>
<organism evidence="6 7">
    <name type="scientific">Pristionchus entomophagus</name>
    <dbReference type="NCBI Taxonomy" id="358040"/>
    <lineage>
        <taxon>Eukaryota</taxon>
        <taxon>Metazoa</taxon>
        <taxon>Ecdysozoa</taxon>
        <taxon>Nematoda</taxon>
        <taxon>Chromadorea</taxon>
        <taxon>Rhabditida</taxon>
        <taxon>Rhabditina</taxon>
        <taxon>Diplogasteromorpha</taxon>
        <taxon>Diplogasteroidea</taxon>
        <taxon>Neodiplogasteridae</taxon>
        <taxon>Pristionchus</taxon>
    </lineage>
</organism>
<dbReference type="InterPro" id="IPR017907">
    <property type="entry name" value="Znf_RING_CS"/>
</dbReference>
<gene>
    <name evidence="6" type="ORF">PENTCL1PPCAC_8733</name>
</gene>
<evidence type="ECO:0000313" key="7">
    <source>
        <dbReference type="Proteomes" id="UP001432027"/>
    </source>
</evidence>
<dbReference type="InterPro" id="IPR001841">
    <property type="entry name" value="Znf_RING"/>
</dbReference>
<accession>A0AAV5SX29</accession>
<dbReference type="InterPro" id="IPR052667">
    <property type="entry name" value="E3_ubiquitin-ligase_RING"/>
</dbReference>
<name>A0AAV5SX29_9BILA</name>
<dbReference type="AlphaFoldDB" id="A0AAV5SX29"/>